<evidence type="ECO:0000313" key="3">
    <source>
        <dbReference type="Proteomes" id="UP000254938"/>
    </source>
</evidence>
<keyword evidence="1" id="KW-1133">Transmembrane helix</keyword>
<evidence type="ECO:0000256" key="1">
    <source>
        <dbReference type="SAM" id="Phobius"/>
    </source>
</evidence>
<sequence length="76" mass="9084">MMDELFKWLLAFVFQYISCCLYSVMTLYQKRSHTTGLMTAACWRRILIKVYCLPRKTGFSVVMLLKMSVQMSMKRR</sequence>
<reference evidence="2 3" key="1">
    <citation type="submission" date="2018-06" db="EMBL/GenBank/DDBJ databases">
        <authorList>
            <consortium name="Pathogen Informatics"/>
            <person name="Doyle S."/>
        </authorList>
    </citation>
    <scope>NUCLEOTIDE SEQUENCE [LARGE SCALE GENOMIC DNA]</scope>
    <source>
        <strain evidence="2 3">NCTC9140</strain>
    </source>
</reference>
<name>A0A377TGK4_KLEPN</name>
<organism evidence="2 3">
    <name type="scientific">Klebsiella pneumoniae</name>
    <dbReference type="NCBI Taxonomy" id="573"/>
    <lineage>
        <taxon>Bacteria</taxon>
        <taxon>Pseudomonadati</taxon>
        <taxon>Pseudomonadota</taxon>
        <taxon>Gammaproteobacteria</taxon>
        <taxon>Enterobacterales</taxon>
        <taxon>Enterobacteriaceae</taxon>
        <taxon>Klebsiella/Raoultella group</taxon>
        <taxon>Klebsiella</taxon>
        <taxon>Klebsiella pneumoniae complex</taxon>
    </lineage>
</organism>
<evidence type="ECO:0000313" key="2">
    <source>
        <dbReference type="EMBL" id="STS78439.1"/>
    </source>
</evidence>
<protein>
    <submittedName>
        <fullName evidence="2">Uncharacterized protein</fullName>
    </submittedName>
</protein>
<proteinExistence type="predicted"/>
<keyword evidence="1" id="KW-0472">Membrane</keyword>
<feature type="transmembrane region" description="Helical" evidence="1">
    <location>
        <begin position="6"/>
        <end position="28"/>
    </location>
</feature>
<dbReference type="EMBL" id="UGKQ01000001">
    <property type="protein sequence ID" value="STS78439.1"/>
    <property type="molecule type" value="Genomic_DNA"/>
</dbReference>
<accession>A0A377TGK4</accession>
<gene>
    <name evidence="2" type="ORF">NCTC9140_00070</name>
</gene>
<keyword evidence="1" id="KW-0812">Transmembrane</keyword>
<dbReference type="AlphaFoldDB" id="A0A377TGK4"/>
<dbReference type="Proteomes" id="UP000254938">
    <property type="component" value="Unassembled WGS sequence"/>
</dbReference>